<keyword evidence="2" id="KW-1185">Reference proteome</keyword>
<dbReference type="EMBL" id="LSRX01000195">
    <property type="protein sequence ID" value="OLQ05079.1"/>
    <property type="molecule type" value="Genomic_DNA"/>
</dbReference>
<organism evidence="1 2">
    <name type="scientific">Symbiodinium microadriaticum</name>
    <name type="common">Dinoflagellate</name>
    <name type="synonym">Zooxanthella microadriatica</name>
    <dbReference type="NCBI Taxonomy" id="2951"/>
    <lineage>
        <taxon>Eukaryota</taxon>
        <taxon>Sar</taxon>
        <taxon>Alveolata</taxon>
        <taxon>Dinophyceae</taxon>
        <taxon>Suessiales</taxon>
        <taxon>Symbiodiniaceae</taxon>
        <taxon>Symbiodinium</taxon>
    </lineage>
</organism>
<gene>
    <name evidence="1" type="ORF">AK812_SmicGene11774</name>
</gene>
<evidence type="ECO:0000313" key="2">
    <source>
        <dbReference type="Proteomes" id="UP000186817"/>
    </source>
</evidence>
<dbReference type="AlphaFoldDB" id="A0A1Q9ECD5"/>
<reference evidence="1 2" key="1">
    <citation type="submission" date="2016-02" db="EMBL/GenBank/DDBJ databases">
        <title>Genome analysis of coral dinoflagellate symbionts highlights evolutionary adaptations to a symbiotic lifestyle.</title>
        <authorList>
            <person name="Aranda M."/>
            <person name="Li Y."/>
            <person name="Liew Y.J."/>
            <person name="Baumgarten S."/>
            <person name="Simakov O."/>
            <person name="Wilson M."/>
            <person name="Piel J."/>
            <person name="Ashoor H."/>
            <person name="Bougouffa S."/>
            <person name="Bajic V.B."/>
            <person name="Ryu T."/>
            <person name="Ravasi T."/>
            <person name="Bayer T."/>
            <person name="Micklem G."/>
            <person name="Kim H."/>
            <person name="Bhak J."/>
            <person name="Lajeunesse T.C."/>
            <person name="Voolstra C.R."/>
        </authorList>
    </citation>
    <scope>NUCLEOTIDE SEQUENCE [LARGE SCALE GENOMIC DNA]</scope>
    <source>
        <strain evidence="1 2">CCMP2467</strain>
    </source>
</reference>
<proteinExistence type="predicted"/>
<accession>A0A1Q9ECD5</accession>
<dbReference type="OrthoDB" id="10446138at2759"/>
<protein>
    <recommendedName>
        <fullName evidence="3">Reverse transcriptase domain-containing protein</fullName>
    </recommendedName>
</protein>
<name>A0A1Q9ECD5_SYMMI</name>
<sequence>MTCREFQTTRERAREARDTVVQAVQEGCGIASNEGKTRVYSHAGEEPPPGIAELGADVWRGNKRSSERGLKVLGTPIGHPHFIVSWAESRMLTERELLNQLPRLPDLQCAWLLLAMCASLRANHALRTVPPLDIAGYAQTHDDAVWETLQACLGGVACGEADGARKLATLPASLGGLGLASAVRTAPVEYWAAWADALPVLDERAPALAEACVRQLEGRQECSSWRAITDGAPTYEWRLAGASDFGVRRLLLLAYRGSLPTGGATDGELLPGKPWCASGRMGAPDLGRGAMLAGTFLEFPMHVELSALCCWPGSSFA</sequence>
<evidence type="ECO:0000313" key="1">
    <source>
        <dbReference type="EMBL" id="OLQ05079.1"/>
    </source>
</evidence>
<evidence type="ECO:0008006" key="3">
    <source>
        <dbReference type="Google" id="ProtNLM"/>
    </source>
</evidence>
<comment type="caution">
    <text evidence="1">The sequence shown here is derived from an EMBL/GenBank/DDBJ whole genome shotgun (WGS) entry which is preliminary data.</text>
</comment>
<dbReference type="Proteomes" id="UP000186817">
    <property type="component" value="Unassembled WGS sequence"/>
</dbReference>